<reference evidence="1 2" key="1">
    <citation type="submission" date="2016-10" db="EMBL/GenBank/DDBJ databases">
        <authorList>
            <person name="de Groot N.N."/>
        </authorList>
    </citation>
    <scope>NUCLEOTIDE SEQUENCE [LARGE SCALE GENOMIC DNA]</scope>
    <source>
        <strain evidence="1 2">DSM 43794</strain>
    </source>
</reference>
<dbReference type="EMBL" id="FNKK01000002">
    <property type="protein sequence ID" value="SDR28362.1"/>
    <property type="molecule type" value="Genomic_DNA"/>
</dbReference>
<keyword evidence="2" id="KW-1185">Reference proteome</keyword>
<evidence type="ECO:0000313" key="1">
    <source>
        <dbReference type="EMBL" id="SDR28362.1"/>
    </source>
</evidence>
<dbReference type="RefSeq" id="WP_093262087.1">
    <property type="nucleotide sequence ID" value="NZ_FNKK01000002.1"/>
</dbReference>
<sequence>MATGMKSVKTAPFTLRKGGQEFLEGAERLAQSLQRVSLDQVFAEANRKAVRRKPSRAWGAMGEKPVDWFVFEEGDDTTEKWYPQGVSCAPGAGTDGGPAFAVSWYWKPEPQQTERGVRVSLLDAATAVYRHALLVAALPDGSFGPIDIHAGGIAWHKGLLYVADTFRGLRVFDMDRVLDMRTGRDHVGDEDKIGWVDGEPHAYNYRYVIPQIGHWRVAEQGARFSFAAVDGSGDRDLLISGEYVSGDSPRGRVARWALGEDGHLIADDTGTATAVDAYRLPDKKIQGALSHRGRWYFSRSAGSRSNGTLIVVPENGPHVRRRYPIGPEDLTCLPEEGTLWSVTEYPGRRTLFAVRL</sequence>
<protein>
    <recommendedName>
        <fullName evidence="3">Secreted protein</fullName>
    </recommendedName>
</protein>
<dbReference type="AlphaFoldDB" id="A0A1H1HSI4"/>
<gene>
    <name evidence="1" type="ORF">SAMN04489764_4769</name>
</gene>
<evidence type="ECO:0000313" key="2">
    <source>
        <dbReference type="Proteomes" id="UP000217103"/>
    </source>
</evidence>
<evidence type="ECO:0008006" key="3">
    <source>
        <dbReference type="Google" id="ProtNLM"/>
    </source>
</evidence>
<proteinExistence type="predicted"/>
<accession>A0A1H1HSI4</accession>
<organism evidence="1 2">
    <name type="scientific">Thermostaphylospora chromogena</name>
    <dbReference type="NCBI Taxonomy" id="35622"/>
    <lineage>
        <taxon>Bacteria</taxon>
        <taxon>Bacillati</taxon>
        <taxon>Actinomycetota</taxon>
        <taxon>Actinomycetes</taxon>
        <taxon>Streptosporangiales</taxon>
        <taxon>Thermomonosporaceae</taxon>
        <taxon>Thermostaphylospora</taxon>
    </lineage>
</organism>
<name>A0A1H1HSI4_9ACTN</name>
<dbReference type="STRING" id="35622.SAMN04489764_4769"/>
<dbReference type="Proteomes" id="UP000217103">
    <property type="component" value="Unassembled WGS sequence"/>
</dbReference>
<dbReference type="OrthoDB" id="618894at2"/>